<organism evidence="3 4">
    <name type="scientific">Lujinxingia litoralis</name>
    <dbReference type="NCBI Taxonomy" id="2211119"/>
    <lineage>
        <taxon>Bacteria</taxon>
        <taxon>Deltaproteobacteria</taxon>
        <taxon>Bradymonadales</taxon>
        <taxon>Lujinxingiaceae</taxon>
        <taxon>Lujinxingia</taxon>
    </lineage>
</organism>
<feature type="compositionally biased region" description="Acidic residues" evidence="1">
    <location>
        <begin position="33"/>
        <end position="61"/>
    </location>
</feature>
<evidence type="ECO:0000313" key="3">
    <source>
        <dbReference type="EMBL" id="RAL20113.1"/>
    </source>
</evidence>
<feature type="chain" id="PRO_5016422656" description="Carboxypeptidase regulatory-like domain-containing protein" evidence="2">
    <location>
        <begin position="29"/>
        <end position="647"/>
    </location>
</feature>
<accession>A0A328C135</accession>
<name>A0A328C135_9DELT</name>
<gene>
    <name evidence="3" type="ORF">DL240_18560</name>
</gene>
<feature type="signal peptide" evidence="2">
    <location>
        <begin position="1"/>
        <end position="28"/>
    </location>
</feature>
<reference evidence="3 4" key="1">
    <citation type="submission" date="2018-05" db="EMBL/GenBank/DDBJ databases">
        <title>Lujinxingia marina gen. nov. sp. nov., a new facultative anaerobic member of the class Deltaproteobacteria, and proposal of Lujinxingaceae fam. nov.</title>
        <authorList>
            <person name="Li C.-M."/>
        </authorList>
    </citation>
    <scope>NUCLEOTIDE SEQUENCE [LARGE SCALE GENOMIC DNA]</scope>
    <source>
        <strain evidence="3 4">B210</strain>
    </source>
</reference>
<keyword evidence="2" id="KW-0732">Signal</keyword>
<feature type="region of interest" description="Disordered" evidence="1">
    <location>
        <begin position="33"/>
        <end position="67"/>
    </location>
</feature>
<comment type="caution">
    <text evidence="3">The sequence shown here is derived from an EMBL/GenBank/DDBJ whole genome shotgun (WGS) entry which is preliminary data.</text>
</comment>
<keyword evidence="4" id="KW-1185">Reference proteome</keyword>
<dbReference type="Proteomes" id="UP000249169">
    <property type="component" value="Unassembled WGS sequence"/>
</dbReference>
<dbReference type="EMBL" id="QHKO01000014">
    <property type="protein sequence ID" value="RAL20113.1"/>
    <property type="molecule type" value="Genomic_DNA"/>
</dbReference>
<evidence type="ECO:0000313" key="4">
    <source>
        <dbReference type="Proteomes" id="UP000249169"/>
    </source>
</evidence>
<protein>
    <recommendedName>
        <fullName evidence="5">Carboxypeptidase regulatory-like domain-containing protein</fullName>
    </recommendedName>
</protein>
<evidence type="ECO:0000256" key="2">
    <source>
        <dbReference type="SAM" id="SignalP"/>
    </source>
</evidence>
<sequence>MEDLMLNLMSKRMSLMMLVGALACGMVACPSEEDEYPNTEVPDAGDSDAELDADPLPDTEPDGGGQVETRAMPLSLKVQDEAGMPIVGASVIYQGEAHLTDLGGQVLIAPAEGAASMIVQIEAEGYAPSSAERPVVEAAEGQEMSALVRLLKLGEAQTFDAEADALLEVRGVKISLPANALVDGAGNPVAGQAEMTFAGIEPSSDDLRFMPGPLIGVPAEGDPVDLLSVYMADISFWKNGEKLQLAEGIEADLEFPISEAFSGYAAGDTIPFWSFDLEQARWIYESECEVVAGDGLIASCKAGHFSWWNVDKPLETRNCVEVTVIDAESGEPIPGATIEGEAQSYLGRVAPFGATDAQGKTCVDFMRAGTIELSALHSYYYQDADGPLTVVGNETAASCQSEEGGECLQVTIEMSDTRSCLSGTVVDEDAAPVAGAPVYGLYEMMNGPGSVVAESGADGSYCLEIPPVDEVELLSVHNDAVGQAVVSLDSDAFGEAACGSDGCEDTGELVLESGPTTCVEGISNSYMVVNDEYIAVPRPGQPVYVYLGDVDRSCEPGEGPEDRGQILAEGITDANGGFALDLPLMTDVQVTVIIGECHEEWGPECLAFLNEASGSVVFELEGIEASVAAGGCQNLGEFNTPPMCFEE</sequence>
<evidence type="ECO:0000256" key="1">
    <source>
        <dbReference type="SAM" id="MobiDB-lite"/>
    </source>
</evidence>
<proteinExistence type="predicted"/>
<dbReference type="AlphaFoldDB" id="A0A328C135"/>
<evidence type="ECO:0008006" key="5">
    <source>
        <dbReference type="Google" id="ProtNLM"/>
    </source>
</evidence>